<sequence>MTEQKAKPDHRFKISLIGNTFVGKTCLANVFAGTGFSTNYISTIGTDFLIAYRRFEGKTIKLDIWDLSGSERFQSVIHMCVRGSHGVIIVYDVNDPTSLKASVELYKKLCEGTKYCVVLVGTKNDLENKIIPSDLEEVINELKIKSFLTSAKTGSNLEKIFETLMAMMLDSYKDLVRDPKAIILGRGKEPKSGFCCS</sequence>
<dbReference type="PROSITE" id="PS51421">
    <property type="entry name" value="RAS"/>
    <property type="match status" value="1"/>
</dbReference>
<dbReference type="NCBIfam" id="TIGR00231">
    <property type="entry name" value="small_GTP"/>
    <property type="match status" value="1"/>
</dbReference>
<dbReference type="PANTHER" id="PTHR47978">
    <property type="match status" value="1"/>
</dbReference>
<dbReference type="CDD" id="cd00154">
    <property type="entry name" value="Rab"/>
    <property type="match status" value="1"/>
</dbReference>
<organism evidence="3">
    <name type="scientific">Hyperionvirus sp</name>
    <dbReference type="NCBI Taxonomy" id="2487770"/>
    <lineage>
        <taxon>Viruses</taxon>
        <taxon>Varidnaviria</taxon>
        <taxon>Bamfordvirae</taxon>
        <taxon>Nucleocytoviricota</taxon>
        <taxon>Megaviricetes</taxon>
        <taxon>Imitervirales</taxon>
        <taxon>Mimiviridae</taxon>
        <taxon>Klosneuvirinae</taxon>
    </lineage>
</organism>
<dbReference type="InterPro" id="IPR027417">
    <property type="entry name" value="P-loop_NTPase"/>
</dbReference>
<dbReference type="GO" id="GO:0003924">
    <property type="term" value="F:GTPase activity"/>
    <property type="evidence" value="ECO:0007669"/>
    <property type="project" value="InterPro"/>
</dbReference>
<dbReference type="Pfam" id="PF00071">
    <property type="entry name" value="Ras"/>
    <property type="match status" value="1"/>
</dbReference>
<evidence type="ECO:0000313" key="3">
    <source>
        <dbReference type="EMBL" id="AYV83650.1"/>
    </source>
</evidence>
<dbReference type="EMBL" id="MK072391">
    <property type="protein sequence ID" value="AYV83650.1"/>
    <property type="molecule type" value="Genomic_DNA"/>
</dbReference>
<name>A0A3G5A8Q2_9VIRU</name>
<dbReference type="SUPFAM" id="SSF52540">
    <property type="entry name" value="P-loop containing nucleoside triphosphate hydrolases"/>
    <property type="match status" value="1"/>
</dbReference>
<evidence type="ECO:0000256" key="1">
    <source>
        <dbReference type="ARBA" id="ARBA00004112"/>
    </source>
</evidence>
<evidence type="ECO:0000256" key="2">
    <source>
        <dbReference type="ARBA" id="ARBA00022741"/>
    </source>
</evidence>
<accession>A0A3G5A8Q2</accession>
<dbReference type="InterPro" id="IPR005225">
    <property type="entry name" value="Small_GTP-bd"/>
</dbReference>
<comment type="subcellular location">
    <subcellularLocation>
        <location evidence="1">Host cell membrane</location>
        <topology evidence="1">Lipid-anchor</topology>
        <orientation evidence="1">Cytoplasmic side</orientation>
    </subcellularLocation>
</comment>
<proteinExistence type="predicted"/>
<dbReference type="SMART" id="SM00175">
    <property type="entry name" value="RAB"/>
    <property type="match status" value="1"/>
</dbReference>
<dbReference type="GO" id="GO:0005525">
    <property type="term" value="F:GTP binding"/>
    <property type="evidence" value="ECO:0007669"/>
    <property type="project" value="InterPro"/>
</dbReference>
<keyword evidence="2" id="KW-0547">Nucleotide-binding</keyword>
<dbReference type="PRINTS" id="PR00449">
    <property type="entry name" value="RASTRNSFRMNG"/>
</dbReference>
<reference evidence="3" key="1">
    <citation type="submission" date="2018-10" db="EMBL/GenBank/DDBJ databases">
        <title>Hidden diversity of soil giant viruses.</title>
        <authorList>
            <person name="Schulz F."/>
            <person name="Alteio L."/>
            <person name="Goudeau D."/>
            <person name="Ryan E.M."/>
            <person name="Malmstrom R.R."/>
            <person name="Blanchard J."/>
            <person name="Woyke T."/>
        </authorList>
    </citation>
    <scope>NUCLEOTIDE SEQUENCE</scope>
    <source>
        <strain evidence="3">HYV1</strain>
    </source>
</reference>
<dbReference type="PROSITE" id="PS51419">
    <property type="entry name" value="RAB"/>
    <property type="match status" value="1"/>
</dbReference>
<dbReference type="SMART" id="SM00173">
    <property type="entry name" value="RAS"/>
    <property type="match status" value="1"/>
</dbReference>
<dbReference type="SMART" id="SM00174">
    <property type="entry name" value="RHO"/>
    <property type="match status" value="1"/>
</dbReference>
<protein>
    <submittedName>
        <fullName evidence="3">Ras-like GTP-binding protein YPT1</fullName>
    </submittedName>
</protein>
<dbReference type="Gene3D" id="3.40.50.300">
    <property type="entry name" value="P-loop containing nucleotide triphosphate hydrolases"/>
    <property type="match status" value="1"/>
</dbReference>
<dbReference type="InterPro" id="IPR001806">
    <property type="entry name" value="Small_GTPase"/>
</dbReference>
<dbReference type="GO" id="GO:0020002">
    <property type="term" value="C:host cell plasma membrane"/>
    <property type="evidence" value="ECO:0007669"/>
    <property type="project" value="UniProtKB-SubCell"/>
</dbReference>
<dbReference type="FunFam" id="3.40.50.300:FF:001447">
    <property type="entry name" value="Ras-related protein Rab-1B"/>
    <property type="match status" value="1"/>
</dbReference>
<gene>
    <name evidence="3" type="ORF">Hyperionvirus9_67</name>
</gene>